<dbReference type="GO" id="GO:0030154">
    <property type="term" value="P:cell differentiation"/>
    <property type="evidence" value="ECO:0007669"/>
    <property type="project" value="TreeGrafter"/>
</dbReference>
<dbReference type="GO" id="GO:0000978">
    <property type="term" value="F:RNA polymerase II cis-regulatory region sequence-specific DNA binding"/>
    <property type="evidence" value="ECO:0007669"/>
    <property type="project" value="TreeGrafter"/>
</dbReference>
<keyword evidence="3" id="KW-0217">Developmental protein</keyword>
<evidence type="ECO:0000256" key="10">
    <source>
        <dbReference type="RuleBase" id="RU000682"/>
    </source>
</evidence>
<dbReference type="FunFam" id="1.10.10.60:FF:000101">
    <property type="entry name" value="NK2 homeobox 8"/>
    <property type="match status" value="1"/>
</dbReference>
<keyword evidence="7" id="KW-0804">Transcription</keyword>
<organism evidence="13 14">
    <name type="scientific">Kryptolebias marmoratus</name>
    <name type="common">Mangrove killifish</name>
    <name type="synonym">Rivulus marmoratus</name>
    <dbReference type="NCBI Taxonomy" id="37003"/>
    <lineage>
        <taxon>Eukaryota</taxon>
        <taxon>Metazoa</taxon>
        <taxon>Chordata</taxon>
        <taxon>Craniata</taxon>
        <taxon>Vertebrata</taxon>
        <taxon>Euteleostomi</taxon>
        <taxon>Actinopterygii</taxon>
        <taxon>Neopterygii</taxon>
        <taxon>Teleostei</taxon>
        <taxon>Neoteleostei</taxon>
        <taxon>Acanthomorphata</taxon>
        <taxon>Ovalentaria</taxon>
        <taxon>Atherinomorphae</taxon>
        <taxon>Cyprinodontiformes</taxon>
        <taxon>Rivulidae</taxon>
        <taxon>Kryptolebias</taxon>
    </lineage>
</organism>
<evidence type="ECO:0000256" key="5">
    <source>
        <dbReference type="ARBA" id="ARBA00023125"/>
    </source>
</evidence>
<dbReference type="InterPro" id="IPR050394">
    <property type="entry name" value="Homeobox_NK-like"/>
</dbReference>
<dbReference type="InterPro" id="IPR017970">
    <property type="entry name" value="Homeobox_CS"/>
</dbReference>
<keyword evidence="5 9" id="KW-0238">DNA-binding</keyword>
<dbReference type="InterPro" id="IPR001356">
    <property type="entry name" value="HD"/>
</dbReference>
<dbReference type="Ensembl" id="ENSKMAT00000022050.1">
    <property type="protein sequence ID" value="ENSKMAP00000021769.1"/>
    <property type="gene ID" value="ENSKMAG00000016176.1"/>
</dbReference>
<evidence type="ECO:0000256" key="1">
    <source>
        <dbReference type="ARBA" id="ARBA00004123"/>
    </source>
</evidence>
<sequence>MSLSPKQSRFSVSDLLGPAEDGYRRFGGMDCLGTALGAYRQQQTQTGPPSSSSSSAPLGPTGTYHVAQFSGTVSGFCNGGTGTGTELQSYQEPGRSGAGSAWFGGPEPRFSHISRFVGGPPGMNLAGMVGLDSGTRTGSAMSVHAAPRRKRRVLFSQNQVLELERRFRQQRYLSAPEREQLAALIHLTPNQVKIWFQNHRYKLKRQDKDKAASSGSPVRCKAGRDSGRDSVRTGTGHNGSAEAGAAQLEGPSPSPRPPMGLQAQLSLTQTEPGLLDYSGSVGSGLLYGRTW</sequence>
<dbReference type="GO" id="GO:0005634">
    <property type="term" value="C:nucleus"/>
    <property type="evidence" value="ECO:0007669"/>
    <property type="project" value="UniProtKB-SubCell"/>
</dbReference>
<dbReference type="PANTHER" id="PTHR24340">
    <property type="entry name" value="HOMEOBOX PROTEIN NKX"/>
    <property type="match status" value="1"/>
</dbReference>
<dbReference type="CDD" id="cd00086">
    <property type="entry name" value="homeodomain"/>
    <property type="match status" value="1"/>
</dbReference>
<evidence type="ECO:0000256" key="6">
    <source>
        <dbReference type="ARBA" id="ARBA00023155"/>
    </source>
</evidence>
<dbReference type="Proteomes" id="UP000264800">
    <property type="component" value="Unplaced"/>
</dbReference>
<evidence type="ECO:0000256" key="3">
    <source>
        <dbReference type="ARBA" id="ARBA00022473"/>
    </source>
</evidence>
<dbReference type="SUPFAM" id="SSF46689">
    <property type="entry name" value="Homeodomain-like"/>
    <property type="match status" value="1"/>
</dbReference>
<dbReference type="OMA" id="PYHMPHG"/>
<keyword evidence="8 9" id="KW-0539">Nucleus</keyword>
<keyword evidence="14" id="KW-1185">Reference proteome</keyword>
<dbReference type="InterPro" id="IPR020479">
    <property type="entry name" value="HD_metazoa"/>
</dbReference>
<dbReference type="Gene3D" id="1.10.10.60">
    <property type="entry name" value="Homeodomain-like"/>
    <property type="match status" value="1"/>
</dbReference>
<evidence type="ECO:0000256" key="2">
    <source>
        <dbReference type="ARBA" id="ARBA00005661"/>
    </source>
</evidence>
<keyword evidence="4" id="KW-0805">Transcription regulation</keyword>
<dbReference type="InterPro" id="IPR009057">
    <property type="entry name" value="Homeodomain-like_sf"/>
</dbReference>
<feature type="region of interest" description="Disordered" evidence="11">
    <location>
        <begin position="41"/>
        <end position="63"/>
    </location>
</feature>
<comment type="similarity">
    <text evidence="2">Belongs to the NK-2 homeobox family.</text>
</comment>
<proteinExistence type="inferred from homology"/>
<feature type="compositionally biased region" description="Basic and acidic residues" evidence="11">
    <location>
        <begin position="222"/>
        <end position="231"/>
    </location>
</feature>
<feature type="domain" description="Homeobox" evidence="12">
    <location>
        <begin position="146"/>
        <end position="206"/>
    </location>
</feature>
<protein>
    <submittedName>
        <fullName evidence="13">NK2 homeobox 4b</fullName>
    </submittedName>
</protein>
<feature type="region of interest" description="Disordered" evidence="11">
    <location>
        <begin position="206"/>
        <end position="261"/>
    </location>
</feature>
<feature type="DNA-binding region" description="Homeobox" evidence="9">
    <location>
        <begin position="148"/>
        <end position="207"/>
    </location>
</feature>
<dbReference type="GeneTree" id="ENSGT00940000162247"/>
<dbReference type="AlphaFoldDB" id="A0A3Q3BB01"/>
<dbReference type="PROSITE" id="PS50071">
    <property type="entry name" value="HOMEOBOX_2"/>
    <property type="match status" value="1"/>
</dbReference>
<evidence type="ECO:0000313" key="14">
    <source>
        <dbReference type="Proteomes" id="UP000264800"/>
    </source>
</evidence>
<evidence type="ECO:0000256" key="9">
    <source>
        <dbReference type="PROSITE-ProRule" id="PRU00108"/>
    </source>
</evidence>
<evidence type="ECO:0000256" key="7">
    <source>
        <dbReference type="ARBA" id="ARBA00023163"/>
    </source>
</evidence>
<dbReference type="SMART" id="SM00389">
    <property type="entry name" value="HOX"/>
    <property type="match status" value="1"/>
</dbReference>
<evidence type="ECO:0000313" key="13">
    <source>
        <dbReference type="Ensembl" id="ENSKMAP00000021769.1"/>
    </source>
</evidence>
<evidence type="ECO:0000256" key="11">
    <source>
        <dbReference type="SAM" id="MobiDB-lite"/>
    </source>
</evidence>
<evidence type="ECO:0000256" key="4">
    <source>
        <dbReference type="ARBA" id="ARBA00023015"/>
    </source>
</evidence>
<name>A0A3Q3BB01_KRYMA</name>
<dbReference type="PRINTS" id="PR00024">
    <property type="entry name" value="HOMEOBOX"/>
</dbReference>
<dbReference type="PROSITE" id="PS00027">
    <property type="entry name" value="HOMEOBOX_1"/>
    <property type="match status" value="1"/>
</dbReference>
<evidence type="ECO:0000259" key="12">
    <source>
        <dbReference type="PROSITE" id="PS50071"/>
    </source>
</evidence>
<comment type="subcellular location">
    <subcellularLocation>
        <location evidence="1 9 10">Nucleus</location>
    </subcellularLocation>
</comment>
<dbReference type="Pfam" id="PF00046">
    <property type="entry name" value="Homeodomain"/>
    <property type="match status" value="1"/>
</dbReference>
<accession>A0A3Q3BB01</accession>
<reference evidence="13" key="2">
    <citation type="submission" date="2025-09" db="UniProtKB">
        <authorList>
            <consortium name="Ensembl"/>
        </authorList>
    </citation>
    <scope>IDENTIFICATION</scope>
</reference>
<dbReference type="GO" id="GO:0000981">
    <property type="term" value="F:DNA-binding transcription factor activity, RNA polymerase II-specific"/>
    <property type="evidence" value="ECO:0007669"/>
    <property type="project" value="InterPro"/>
</dbReference>
<dbReference type="PANTHER" id="PTHR24340:SF40">
    <property type="entry name" value="HOMEOBOX PROTEIN NKX-2.4"/>
    <property type="match status" value="1"/>
</dbReference>
<keyword evidence="6 9" id="KW-0371">Homeobox</keyword>
<evidence type="ECO:0000256" key="8">
    <source>
        <dbReference type="ARBA" id="ARBA00023242"/>
    </source>
</evidence>
<reference evidence="13" key="1">
    <citation type="submission" date="2025-08" db="UniProtKB">
        <authorList>
            <consortium name="Ensembl"/>
        </authorList>
    </citation>
    <scope>IDENTIFICATION</scope>
</reference>